<name>A0A1H3PK81_9ACTN</name>
<accession>A0A1H3PK81</accession>
<evidence type="ECO:0000256" key="3">
    <source>
        <dbReference type="ARBA" id="ARBA00023163"/>
    </source>
</evidence>
<organism evidence="7 8">
    <name type="scientific">Geodermatophilus africanus</name>
    <dbReference type="NCBI Taxonomy" id="1137993"/>
    <lineage>
        <taxon>Bacteria</taxon>
        <taxon>Bacillati</taxon>
        <taxon>Actinomycetota</taxon>
        <taxon>Actinomycetes</taxon>
        <taxon>Geodermatophilales</taxon>
        <taxon>Geodermatophilaceae</taxon>
        <taxon>Geodermatophilus</taxon>
    </lineage>
</organism>
<dbReference type="STRING" id="1137993.SAMN05660209_04368"/>
<protein>
    <submittedName>
        <fullName evidence="7">Transcriptional regulator, TetR family</fullName>
    </submittedName>
</protein>
<dbReference type="SUPFAM" id="SSF48498">
    <property type="entry name" value="Tetracyclin repressor-like, C-terminal domain"/>
    <property type="match status" value="1"/>
</dbReference>
<dbReference type="Pfam" id="PF17932">
    <property type="entry name" value="TetR_C_24"/>
    <property type="match status" value="1"/>
</dbReference>
<dbReference type="Pfam" id="PF00440">
    <property type="entry name" value="TetR_N"/>
    <property type="match status" value="1"/>
</dbReference>
<dbReference type="InterPro" id="IPR041490">
    <property type="entry name" value="KstR2_TetR_C"/>
</dbReference>
<dbReference type="Proteomes" id="UP000198921">
    <property type="component" value="Unassembled WGS sequence"/>
</dbReference>
<evidence type="ECO:0000256" key="5">
    <source>
        <dbReference type="SAM" id="MobiDB-lite"/>
    </source>
</evidence>
<reference evidence="8" key="1">
    <citation type="submission" date="2016-10" db="EMBL/GenBank/DDBJ databases">
        <authorList>
            <person name="Varghese N."/>
            <person name="Submissions S."/>
        </authorList>
    </citation>
    <scope>NUCLEOTIDE SEQUENCE [LARGE SCALE GENOMIC DNA]</scope>
    <source>
        <strain evidence="8">DSM 45422</strain>
    </source>
</reference>
<dbReference type="PROSITE" id="PS50977">
    <property type="entry name" value="HTH_TETR_2"/>
    <property type="match status" value="1"/>
</dbReference>
<proteinExistence type="predicted"/>
<dbReference type="Gene3D" id="1.10.357.10">
    <property type="entry name" value="Tetracycline Repressor, domain 2"/>
    <property type="match status" value="1"/>
</dbReference>
<feature type="compositionally biased region" description="Polar residues" evidence="5">
    <location>
        <begin position="1"/>
        <end position="12"/>
    </location>
</feature>
<dbReference type="InterPro" id="IPR050109">
    <property type="entry name" value="HTH-type_TetR-like_transc_reg"/>
</dbReference>
<feature type="domain" description="HTH tetR-type" evidence="6">
    <location>
        <begin position="22"/>
        <end position="82"/>
    </location>
</feature>
<evidence type="ECO:0000256" key="1">
    <source>
        <dbReference type="ARBA" id="ARBA00023015"/>
    </source>
</evidence>
<dbReference type="GO" id="GO:0003700">
    <property type="term" value="F:DNA-binding transcription factor activity"/>
    <property type="evidence" value="ECO:0007669"/>
    <property type="project" value="TreeGrafter"/>
</dbReference>
<feature type="region of interest" description="Disordered" evidence="5">
    <location>
        <begin position="1"/>
        <end position="25"/>
    </location>
</feature>
<dbReference type="PANTHER" id="PTHR30055">
    <property type="entry name" value="HTH-TYPE TRANSCRIPTIONAL REGULATOR RUTR"/>
    <property type="match status" value="1"/>
</dbReference>
<dbReference type="SUPFAM" id="SSF46689">
    <property type="entry name" value="Homeodomain-like"/>
    <property type="match status" value="1"/>
</dbReference>
<evidence type="ECO:0000256" key="4">
    <source>
        <dbReference type="PROSITE-ProRule" id="PRU00335"/>
    </source>
</evidence>
<dbReference type="GO" id="GO:0000976">
    <property type="term" value="F:transcription cis-regulatory region binding"/>
    <property type="evidence" value="ECO:0007669"/>
    <property type="project" value="TreeGrafter"/>
</dbReference>
<evidence type="ECO:0000259" key="6">
    <source>
        <dbReference type="PROSITE" id="PS50977"/>
    </source>
</evidence>
<feature type="DNA-binding region" description="H-T-H motif" evidence="4">
    <location>
        <begin position="45"/>
        <end position="64"/>
    </location>
</feature>
<dbReference type="AlphaFoldDB" id="A0A1H3PK81"/>
<dbReference type="InterPro" id="IPR009057">
    <property type="entry name" value="Homeodomain-like_sf"/>
</dbReference>
<keyword evidence="2 4" id="KW-0238">DNA-binding</keyword>
<gene>
    <name evidence="7" type="ORF">SAMN05660209_04368</name>
</gene>
<dbReference type="PANTHER" id="PTHR30055:SF234">
    <property type="entry name" value="HTH-TYPE TRANSCRIPTIONAL REGULATOR BETI"/>
    <property type="match status" value="1"/>
</dbReference>
<evidence type="ECO:0000313" key="8">
    <source>
        <dbReference type="Proteomes" id="UP000198921"/>
    </source>
</evidence>
<evidence type="ECO:0000313" key="7">
    <source>
        <dbReference type="EMBL" id="SDZ01497.1"/>
    </source>
</evidence>
<keyword evidence="8" id="KW-1185">Reference proteome</keyword>
<evidence type="ECO:0000256" key="2">
    <source>
        <dbReference type="ARBA" id="ARBA00023125"/>
    </source>
</evidence>
<keyword evidence="1" id="KW-0805">Transcription regulation</keyword>
<keyword evidence="3" id="KW-0804">Transcription</keyword>
<dbReference type="PRINTS" id="PR00455">
    <property type="entry name" value="HTHTETR"/>
</dbReference>
<sequence length="211" mass="24008">MARNTTTPTTNGHARRPPTERRNRDDAVMAAAVEVMSERGYAATSVQEVADRVGVLKGSLYHYFSSKEDLLYRIVQESHTQTVQIAEDVSALGLGSLEELLEYLRREAVWFLNNRDRANIFFTDRRHLTGERLQEANAWGRYFERHLQDLVEAAQTDGHVRDDLDPRLVTRYILGGINNVRLWPSRSGKKFTNTEIAEAFVALTRSAIATD</sequence>
<dbReference type="InterPro" id="IPR001647">
    <property type="entry name" value="HTH_TetR"/>
</dbReference>
<dbReference type="InterPro" id="IPR036271">
    <property type="entry name" value="Tet_transcr_reg_TetR-rel_C_sf"/>
</dbReference>
<dbReference type="EMBL" id="FNOT01000016">
    <property type="protein sequence ID" value="SDZ01497.1"/>
    <property type="molecule type" value="Genomic_DNA"/>
</dbReference>